<evidence type="ECO:0000256" key="1">
    <source>
        <dbReference type="ARBA" id="ARBA00009986"/>
    </source>
</evidence>
<dbReference type="FunFam" id="3.40.605.10:FF:000007">
    <property type="entry name" value="NAD/NADP-dependent betaine aldehyde dehydrogenase"/>
    <property type="match status" value="1"/>
</dbReference>
<proteinExistence type="inferred from homology"/>
<evidence type="ECO:0000259" key="3">
    <source>
        <dbReference type="Pfam" id="PF00171"/>
    </source>
</evidence>
<evidence type="ECO:0000256" key="2">
    <source>
        <dbReference type="ARBA" id="ARBA00023002"/>
    </source>
</evidence>
<dbReference type="Gene3D" id="3.40.605.10">
    <property type="entry name" value="Aldehyde Dehydrogenase, Chain A, domain 1"/>
    <property type="match status" value="1"/>
</dbReference>
<evidence type="ECO:0000313" key="5">
    <source>
        <dbReference type="Proteomes" id="UP000559987"/>
    </source>
</evidence>
<dbReference type="PANTHER" id="PTHR42804">
    <property type="entry name" value="ALDEHYDE DEHYDROGENASE"/>
    <property type="match status" value="1"/>
</dbReference>
<comment type="caution">
    <text evidence="4">The sequence shown here is derived from an EMBL/GenBank/DDBJ whole genome shotgun (WGS) entry which is preliminary data.</text>
</comment>
<dbReference type="SUPFAM" id="SSF53720">
    <property type="entry name" value="ALDH-like"/>
    <property type="match status" value="1"/>
</dbReference>
<comment type="similarity">
    <text evidence="1">Belongs to the aldehyde dehydrogenase family.</text>
</comment>
<gene>
    <name evidence="4" type="ORF">FHS30_000836</name>
</gene>
<keyword evidence="2 4" id="KW-0560">Oxidoreductase</keyword>
<dbReference type="Gene3D" id="3.40.309.10">
    <property type="entry name" value="Aldehyde Dehydrogenase, Chain A, domain 2"/>
    <property type="match status" value="1"/>
</dbReference>
<dbReference type="InterPro" id="IPR015590">
    <property type="entry name" value="Aldehyde_DH_dom"/>
</dbReference>
<dbReference type="AlphaFoldDB" id="A0A839UM77"/>
<sequence>MKNYDSFYINGTWVKAQSNETFDVINPATEAVVARVPMGSPADVDDAVAAARKAFPSWSSTTAQTRCDLINKIASLMKAREADLVAAVSDAMGCPRHLTPDLQVKGPTFAMANFAERAFVMEQTREAGNSLVVKEAVGVCGFINPWNYPLHQFVGKVAPALAAGCTIVIKPSEQTPLQDLIMAEIMHEAGVPAGVFNLVIGAGPVVGAAISAHPDVDMVSFTGSTRAGKMIAQSAAETVKRVTQELGGKSPYIITDDADLEAAVKYGIEDVMINSGQTCTALTRMFVPASRYEEAVAIAKTHTESLTVGAGEDAFVGPMSSARQLAVVQSYIEKGIAEGARLVTGGTGKPDHLPTGFYAKPTVFADVTNQMTIAREEIFGPVLCMIAYDTLADAISMANDTPYGLSSGVYANDKAAGIAIARQIRAGQCYVNGGAFNYLAPFGGYKQSGNGREFGDEGMHEFIETKAMQL</sequence>
<dbReference type="PANTHER" id="PTHR42804:SF1">
    <property type="entry name" value="ALDEHYDE DEHYDROGENASE-RELATED"/>
    <property type="match status" value="1"/>
</dbReference>
<dbReference type="EC" id="1.2.1.3" evidence="4"/>
<organism evidence="4 5">
    <name type="scientific">Simiduia aestuariiviva</name>
    <dbReference type="NCBI Taxonomy" id="1510459"/>
    <lineage>
        <taxon>Bacteria</taxon>
        <taxon>Pseudomonadati</taxon>
        <taxon>Pseudomonadota</taxon>
        <taxon>Gammaproteobacteria</taxon>
        <taxon>Cellvibrionales</taxon>
        <taxon>Cellvibrionaceae</taxon>
        <taxon>Simiduia</taxon>
    </lineage>
</organism>
<accession>A0A839UM77</accession>
<dbReference type="EMBL" id="JACHXZ010000001">
    <property type="protein sequence ID" value="MBB3167660.1"/>
    <property type="molecule type" value="Genomic_DNA"/>
</dbReference>
<dbReference type="InterPro" id="IPR016161">
    <property type="entry name" value="Ald_DH/histidinol_DH"/>
</dbReference>
<protein>
    <submittedName>
        <fullName evidence="4">Aldehyde dehydrogenase (NAD+)</fullName>
        <ecNumber evidence="4">1.2.1.3</ecNumber>
    </submittedName>
</protein>
<dbReference type="Pfam" id="PF00171">
    <property type="entry name" value="Aldedh"/>
    <property type="match status" value="1"/>
</dbReference>
<evidence type="ECO:0000313" key="4">
    <source>
        <dbReference type="EMBL" id="MBB3167660.1"/>
    </source>
</evidence>
<dbReference type="RefSeq" id="WP_183908566.1">
    <property type="nucleotide sequence ID" value="NZ_JACHXZ010000001.1"/>
</dbReference>
<dbReference type="InterPro" id="IPR016163">
    <property type="entry name" value="Ald_DH_C"/>
</dbReference>
<reference evidence="4 5" key="1">
    <citation type="submission" date="2020-08" db="EMBL/GenBank/DDBJ databases">
        <title>Genomic Encyclopedia of Type Strains, Phase III (KMG-III): the genomes of soil and plant-associated and newly described type strains.</title>
        <authorList>
            <person name="Whitman W."/>
        </authorList>
    </citation>
    <scope>NUCLEOTIDE SEQUENCE [LARGE SCALE GENOMIC DNA]</scope>
    <source>
        <strain evidence="4 5">CECT 8571</strain>
    </source>
</reference>
<feature type="domain" description="Aldehyde dehydrogenase" evidence="3">
    <location>
        <begin position="13"/>
        <end position="467"/>
    </location>
</feature>
<name>A0A839UM77_9GAMM</name>
<dbReference type="InterPro" id="IPR016162">
    <property type="entry name" value="Ald_DH_N"/>
</dbReference>
<dbReference type="CDD" id="cd07138">
    <property type="entry name" value="ALDH_CddD_SSP0762"/>
    <property type="match status" value="1"/>
</dbReference>
<keyword evidence="5" id="KW-1185">Reference proteome</keyword>
<dbReference type="Proteomes" id="UP000559987">
    <property type="component" value="Unassembled WGS sequence"/>
</dbReference>
<dbReference type="GO" id="GO:0004029">
    <property type="term" value="F:aldehyde dehydrogenase (NAD+) activity"/>
    <property type="evidence" value="ECO:0007669"/>
    <property type="project" value="UniProtKB-EC"/>
</dbReference>